<organism evidence="2">
    <name type="scientific">Nicotiana tabacum</name>
    <name type="common">Common tobacco</name>
    <dbReference type="NCBI Taxonomy" id="4097"/>
    <lineage>
        <taxon>Eukaryota</taxon>
        <taxon>Viridiplantae</taxon>
        <taxon>Streptophyta</taxon>
        <taxon>Embryophyta</taxon>
        <taxon>Tracheophyta</taxon>
        <taxon>Spermatophyta</taxon>
        <taxon>Magnoliopsida</taxon>
        <taxon>eudicotyledons</taxon>
        <taxon>Gunneridae</taxon>
        <taxon>Pentapetalae</taxon>
        <taxon>asterids</taxon>
        <taxon>lamiids</taxon>
        <taxon>Solanales</taxon>
        <taxon>Solanaceae</taxon>
        <taxon>Nicotianoideae</taxon>
        <taxon>Nicotianeae</taxon>
        <taxon>Nicotiana</taxon>
    </lineage>
</organism>
<reference evidence="2" key="1">
    <citation type="submission" date="2025-08" db="UniProtKB">
        <authorList>
            <consortium name="RefSeq"/>
        </authorList>
    </citation>
    <scope>IDENTIFICATION</scope>
</reference>
<feature type="compositionally biased region" description="Basic and acidic residues" evidence="1">
    <location>
        <begin position="160"/>
        <end position="170"/>
    </location>
</feature>
<protein>
    <submittedName>
        <fullName evidence="2">Uncharacterized protein isoform X1</fullName>
    </submittedName>
</protein>
<feature type="region of interest" description="Disordered" evidence="1">
    <location>
        <begin position="152"/>
        <end position="180"/>
    </location>
</feature>
<sequence>MNTCGLLTSVQLVSMNVEYGQSSMGEQQKKKKQSNKGRQLMKRQRTFPDEDEGEEVPRSPTAATIGELPLSAPQSSQISQASEARQFIFMPTPKVHMQQSNNNEDPDFEIPGFEFEEDPAIRPRSVSEVNSRLQQRQKELISSGKRIINFVGDSATSSKQLEKQKMDKLNARKGNGKAQQ</sequence>
<name>A0A1S4BPS1_TOBAC</name>
<accession>A0A1S4BPS1</accession>
<dbReference type="KEGG" id="nta:107810600"/>
<feature type="compositionally biased region" description="Low complexity" evidence="1">
    <location>
        <begin position="71"/>
        <end position="84"/>
    </location>
</feature>
<feature type="compositionally biased region" description="Acidic residues" evidence="1">
    <location>
        <begin position="104"/>
        <end position="118"/>
    </location>
</feature>
<evidence type="ECO:0000313" key="2">
    <source>
        <dbReference type="RefSeq" id="XP_016490879.1"/>
    </source>
</evidence>
<dbReference type="AlphaFoldDB" id="A0A1S4BPS1"/>
<dbReference type="RefSeq" id="XP_016490879.1">
    <property type="nucleotide sequence ID" value="XM_016635393.1"/>
</dbReference>
<evidence type="ECO:0000256" key="1">
    <source>
        <dbReference type="SAM" id="MobiDB-lite"/>
    </source>
</evidence>
<proteinExistence type="predicted"/>
<gene>
    <name evidence="2" type="primary">LOC107810600</name>
</gene>
<feature type="compositionally biased region" description="Basic residues" evidence="1">
    <location>
        <begin position="29"/>
        <end position="45"/>
    </location>
</feature>
<dbReference type="OrthoDB" id="10304659at2759"/>
<dbReference type="PaxDb" id="4097-A0A1S4BPS1"/>
<feature type="region of interest" description="Disordered" evidence="1">
    <location>
        <begin position="20"/>
        <end position="131"/>
    </location>
</feature>